<keyword evidence="3" id="KW-1185">Reference proteome</keyword>
<evidence type="ECO:0000256" key="1">
    <source>
        <dbReference type="SAM" id="MobiDB-lite"/>
    </source>
</evidence>
<name>X6L8E4_RETFI</name>
<protein>
    <submittedName>
        <fullName evidence="2">Uncharacterized protein</fullName>
    </submittedName>
</protein>
<feature type="compositionally biased region" description="Basic and acidic residues" evidence="1">
    <location>
        <begin position="7"/>
        <end position="26"/>
    </location>
</feature>
<gene>
    <name evidence="2" type="ORF">RFI_39756</name>
</gene>
<organism evidence="2 3">
    <name type="scientific">Reticulomyxa filosa</name>
    <dbReference type="NCBI Taxonomy" id="46433"/>
    <lineage>
        <taxon>Eukaryota</taxon>
        <taxon>Sar</taxon>
        <taxon>Rhizaria</taxon>
        <taxon>Retaria</taxon>
        <taxon>Foraminifera</taxon>
        <taxon>Monothalamids</taxon>
        <taxon>Reticulomyxidae</taxon>
        <taxon>Reticulomyxa</taxon>
    </lineage>
</organism>
<evidence type="ECO:0000313" key="2">
    <source>
        <dbReference type="EMBL" id="ETN97770.1"/>
    </source>
</evidence>
<reference evidence="2 3" key="1">
    <citation type="journal article" date="2013" name="Curr. Biol.">
        <title>The Genome of the Foraminiferan Reticulomyxa filosa.</title>
        <authorList>
            <person name="Glockner G."/>
            <person name="Hulsmann N."/>
            <person name="Schleicher M."/>
            <person name="Noegel A.A."/>
            <person name="Eichinger L."/>
            <person name="Gallinger C."/>
            <person name="Pawlowski J."/>
            <person name="Sierra R."/>
            <person name="Euteneuer U."/>
            <person name="Pillet L."/>
            <person name="Moustafa A."/>
            <person name="Platzer M."/>
            <person name="Groth M."/>
            <person name="Szafranski K."/>
            <person name="Schliwa M."/>
        </authorList>
    </citation>
    <scope>NUCLEOTIDE SEQUENCE [LARGE SCALE GENOMIC DNA]</scope>
</reference>
<dbReference type="Proteomes" id="UP000023152">
    <property type="component" value="Unassembled WGS sequence"/>
</dbReference>
<accession>X6L8E4</accession>
<dbReference type="AlphaFoldDB" id="X6L8E4"/>
<comment type="caution">
    <text evidence="2">The sequence shown here is derived from an EMBL/GenBank/DDBJ whole genome shotgun (WGS) entry which is preliminary data.</text>
</comment>
<sequence>MQSIQNKQEHQSNEKQKQKEEKKSEEINEKNFWKLKMKVRKDFFWKSQTSILKIFGKKGKTLAASIKAHTFSMTWRLYLCIFKPRQHNNNWRILKEEKTKNSIYNFGYVEEQKQKKRRNNKSRNQ</sequence>
<feature type="region of interest" description="Disordered" evidence="1">
    <location>
        <begin position="1"/>
        <end position="26"/>
    </location>
</feature>
<dbReference type="EMBL" id="ASPP01048669">
    <property type="protein sequence ID" value="ETN97770.1"/>
    <property type="molecule type" value="Genomic_DNA"/>
</dbReference>
<proteinExistence type="predicted"/>
<evidence type="ECO:0000313" key="3">
    <source>
        <dbReference type="Proteomes" id="UP000023152"/>
    </source>
</evidence>